<accession>A0A922T7P7</accession>
<organism evidence="1 2">
    <name type="scientific">Pseudorhizobium pelagicum</name>
    <dbReference type="NCBI Taxonomy" id="1509405"/>
    <lineage>
        <taxon>Bacteria</taxon>
        <taxon>Pseudomonadati</taxon>
        <taxon>Pseudomonadota</taxon>
        <taxon>Alphaproteobacteria</taxon>
        <taxon>Hyphomicrobiales</taxon>
        <taxon>Rhizobiaceae</taxon>
        <taxon>Rhizobium/Agrobacterium group</taxon>
        <taxon>Pseudorhizobium</taxon>
    </lineage>
</organism>
<dbReference type="AlphaFoldDB" id="A0A922T7P7"/>
<reference evidence="1 2" key="1">
    <citation type="submission" date="2014-06" db="EMBL/GenBank/DDBJ databases">
        <title>Rhizobium pelagicum/R2-400B4.</title>
        <authorList>
            <person name="Kimes N.E."/>
            <person name="Lopez-Perez M."/>
        </authorList>
    </citation>
    <scope>NUCLEOTIDE SEQUENCE [LARGE SCALE GENOMIC DNA]</scope>
    <source>
        <strain evidence="1 2">R2-400B4</strain>
    </source>
</reference>
<evidence type="ECO:0000313" key="2">
    <source>
        <dbReference type="Proteomes" id="UP000052167"/>
    </source>
</evidence>
<dbReference type="Proteomes" id="UP000052167">
    <property type="component" value="Unassembled WGS sequence"/>
</dbReference>
<keyword evidence="2" id="KW-1185">Reference proteome</keyword>
<name>A0A922T7P7_9HYPH</name>
<dbReference type="EMBL" id="JOKJ01000010">
    <property type="protein sequence ID" value="KEQ08272.1"/>
    <property type="molecule type" value="Genomic_DNA"/>
</dbReference>
<gene>
    <name evidence="1" type="ORF">GV68_02980</name>
</gene>
<evidence type="ECO:0000313" key="1">
    <source>
        <dbReference type="EMBL" id="KEQ08272.1"/>
    </source>
</evidence>
<protein>
    <submittedName>
        <fullName evidence="1">Uncharacterized protein</fullName>
    </submittedName>
</protein>
<comment type="caution">
    <text evidence="1">The sequence shown here is derived from an EMBL/GenBank/DDBJ whole genome shotgun (WGS) entry which is preliminary data.</text>
</comment>
<sequence>MLFTYQLYQFLKDCSALSQPQQCPFTHLKMFRITCLHISFVQRVEPSAFAMLITWKRLCQTSVLFLGKRPQKFNIMGGRSVVAQS</sequence>
<proteinExistence type="predicted"/>